<accession>A0A4S4LLW3</accession>
<sequence length="985" mass="109387">MPRPSTPPSKAPHNLVTNDTPSVAKHSLSAKGIHGDLSERRQAAIEDLGDSVPQVPVQFFLDHILPPLRRGLRGRRLDSIIRTLKGGPTPAISQNGRWRCFPSDPLTSGFTEENTFRPLVQVVEAICTAATHYLGATQRFLDFVHNPNSAPHSQQRDNLSRPDGYFILRRRSAEKQWKNIAASAEYKKGYSLDDPSDNMKKILWSMNHTLQEDPRRRFALGFTIENTSMKLWFSSRAETLATEPFNFITVGWDPTIAAHEVGGEIYYDYTVQSAGGIETVYRTKKILSDIGADALRGRGTRVWEAVMLEGGKEVGEPVALKDVWIDHDRMRERNILEALRKSALAPDVAERLEDCLLTVECHGDVIIGGSPDHTRDLMMRGKEVKESITVSTARNAVKSSGSKVATGSYIVAEDYHAQRKAKSVRYHPKIHYRIVFKEVCESLFAITSLSVVFHVLSWATIGLSAIHQCGWVHRDISIGNILVLNGRAKISDLEYAKKVEHDRTHDVRTGTAAFMPIETASQCYQFVPKKPPKLDLDFDFRVVSDASRGAIASLPLATSGQTQAQSTLPPYKYNPLHDLESIWWAAVYFVVNKAVMNRNEEGAPHEVAKRVEHQRKLAISLFYSLDGRANVLGTDEQFNSKVPKLHTSVRWIGFDILEHARSLLVKQYMEVEKDLTTITETAANGLHIPFFKLFLNAAVRLENDNIEIGPLRDPLAITNARRESIGEPHRRRVAIPAPSTRSGIKRKAEDLEPDEDGHDEGSDERSKSLRRVSTRLSKKAKSSHRDVSGGDVGGASGYISQTRSGIGRSSVDRRKKDRQSKHEVQTSKADTSSLQSAGKRKRINAEDDLDGEEHDGPPTAVLRVSTRSSKKVKSSHRASMVTDGAGASQSKDDVQQPEVAGSPHLTRKRVKRKSTNMREGYGDQEKDERSIEVGRVSTRSSKQAKSSHRDMSGGDSAAGPSGPSSRTRTRTTSQRRGRIAGDANS</sequence>
<dbReference type="GO" id="GO:0005524">
    <property type="term" value="F:ATP binding"/>
    <property type="evidence" value="ECO:0007669"/>
    <property type="project" value="InterPro"/>
</dbReference>
<feature type="compositionally biased region" description="Polar residues" evidence="1">
    <location>
        <begin position="826"/>
        <end position="836"/>
    </location>
</feature>
<organism evidence="3 4">
    <name type="scientific">Bondarzewia mesenterica</name>
    <dbReference type="NCBI Taxonomy" id="1095465"/>
    <lineage>
        <taxon>Eukaryota</taxon>
        <taxon>Fungi</taxon>
        <taxon>Dikarya</taxon>
        <taxon>Basidiomycota</taxon>
        <taxon>Agaricomycotina</taxon>
        <taxon>Agaricomycetes</taxon>
        <taxon>Russulales</taxon>
        <taxon>Bondarzewiaceae</taxon>
        <taxon>Bondarzewia</taxon>
    </lineage>
</organism>
<evidence type="ECO:0000313" key="4">
    <source>
        <dbReference type="Proteomes" id="UP000310158"/>
    </source>
</evidence>
<dbReference type="OrthoDB" id="3246048at2759"/>
<dbReference type="Gene3D" id="1.10.510.10">
    <property type="entry name" value="Transferase(Phosphotransferase) domain 1"/>
    <property type="match status" value="1"/>
</dbReference>
<dbReference type="GO" id="GO:0004672">
    <property type="term" value="F:protein kinase activity"/>
    <property type="evidence" value="ECO:0007669"/>
    <property type="project" value="InterPro"/>
</dbReference>
<feature type="region of interest" description="Disordered" evidence="1">
    <location>
        <begin position="1"/>
        <end position="20"/>
    </location>
</feature>
<dbReference type="InterPro" id="IPR040976">
    <property type="entry name" value="Pkinase_fungal"/>
</dbReference>
<dbReference type="PANTHER" id="PTHR38248">
    <property type="entry name" value="FUNK1 6"/>
    <property type="match status" value="1"/>
</dbReference>
<feature type="compositionally biased region" description="Low complexity" evidence="1">
    <location>
        <begin position="953"/>
        <end position="966"/>
    </location>
</feature>
<reference evidence="3 4" key="1">
    <citation type="submission" date="2019-02" db="EMBL/GenBank/DDBJ databases">
        <title>Genome sequencing of the rare red list fungi Bondarzewia mesenterica.</title>
        <authorList>
            <person name="Buettner E."/>
            <person name="Kellner H."/>
        </authorList>
    </citation>
    <scope>NUCLEOTIDE SEQUENCE [LARGE SCALE GENOMIC DNA]</scope>
    <source>
        <strain evidence="3 4">DSM 108281</strain>
    </source>
</reference>
<feature type="region of interest" description="Disordered" evidence="1">
    <location>
        <begin position="722"/>
        <end position="985"/>
    </location>
</feature>
<evidence type="ECO:0000313" key="3">
    <source>
        <dbReference type="EMBL" id="THH13079.1"/>
    </source>
</evidence>
<dbReference type="InterPro" id="IPR011009">
    <property type="entry name" value="Kinase-like_dom_sf"/>
</dbReference>
<dbReference type="PANTHER" id="PTHR38248:SF2">
    <property type="entry name" value="FUNK1 11"/>
    <property type="match status" value="1"/>
</dbReference>
<dbReference type="Proteomes" id="UP000310158">
    <property type="component" value="Unassembled WGS sequence"/>
</dbReference>
<dbReference type="EMBL" id="SGPL01000389">
    <property type="protein sequence ID" value="THH13079.1"/>
    <property type="molecule type" value="Genomic_DNA"/>
</dbReference>
<dbReference type="AlphaFoldDB" id="A0A4S4LLW3"/>
<feature type="domain" description="Protein kinase" evidence="2">
    <location>
        <begin position="266"/>
        <end position="691"/>
    </location>
</feature>
<dbReference type="Pfam" id="PF17667">
    <property type="entry name" value="Pkinase_fungal"/>
    <property type="match status" value="2"/>
</dbReference>
<feature type="compositionally biased region" description="Basic and acidic residues" evidence="1">
    <location>
        <begin position="810"/>
        <end position="825"/>
    </location>
</feature>
<dbReference type="InterPro" id="IPR000719">
    <property type="entry name" value="Prot_kinase_dom"/>
</dbReference>
<dbReference type="PROSITE" id="PS50011">
    <property type="entry name" value="PROTEIN_KINASE_DOM"/>
    <property type="match status" value="1"/>
</dbReference>
<name>A0A4S4LLW3_9AGAM</name>
<feature type="compositionally biased region" description="Basic residues" evidence="1">
    <location>
        <begin position="905"/>
        <end position="915"/>
    </location>
</feature>
<feature type="compositionally biased region" description="Basic and acidic residues" evidence="1">
    <location>
        <begin position="920"/>
        <end position="932"/>
    </location>
</feature>
<protein>
    <recommendedName>
        <fullName evidence="2">Protein kinase domain-containing protein</fullName>
    </recommendedName>
</protein>
<keyword evidence="4" id="KW-1185">Reference proteome</keyword>
<evidence type="ECO:0000256" key="1">
    <source>
        <dbReference type="SAM" id="MobiDB-lite"/>
    </source>
</evidence>
<proteinExistence type="predicted"/>
<feature type="compositionally biased region" description="Basic residues" evidence="1">
    <location>
        <begin position="967"/>
        <end position="978"/>
    </location>
</feature>
<dbReference type="SUPFAM" id="SSF56112">
    <property type="entry name" value="Protein kinase-like (PK-like)"/>
    <property type="match status" value="1"/>
</dbReference>
<gene>
    <name evidence="3" type="ORF">EW146_g7104</name>
</gene>
<feature type="compositionally biased region" description="Basic residues" evidence="1">
    <location>
        <begin position="768"/>
        <end position="782"/>
    </location>
</feature>
<feature type="compositionally biased region" description="Pro residues" evidence="1">
    <location>
        <begin position="1"/>
        <end position="10"/>
    </location>
</feature>
<comment type="caution">
    <text evidence="3">The sequence shown here is derived from an EMBL/GenBank/DDBJ whole genome shotgun (WGS) entry which is preliminary data.</text>
</comment>
<evidence type="ECO:0000259" key="2">
    <source>
        <dbReference type="PROSITE" id="PS50011"/>
    </source>
</evidence>